<keyword evidence="4" id="KW-1185">Reference proteome</keyword>
<organism evidence="3 4">
    <name type="scientific">Cryptotermes secundus</name>
    <dbReference type="NCBI Taxonomy" id="105785"/>
    <lineage>
        <taxon>Eukaryota</taxon>
        <taxon>Metazoa</taxon>
        <taxon>Ecdysozoa</taxon>
        <taxon>Arthropoda</taxon>
        <taxon>Hexapoda</taxon>
        <taxon>Insecta</taxon>
        <taxon>Pterygota</taxon>
        <taxon>Neoptera</taxon>
        <taxon>Polyneoptera</taxon>
        <taxon>Dictyoptera</taxon>
        <taxon>Blattodea</taxon>
        <taxon>Blattoidea</taxon>
        <taxon>Termitoidae</taxon>
        <taxon>Kalotermitidae</taxon>
        <taxon>Cryptotermitinae</taxon>
        <taxon>Cryptotermes</taxon>
    </lineage>
</organism>
<dbReference type="PANTHER" id="PTHR46060">
    <property type="entry name" value="MARINER MOS1 TRANSPOSASE-LIKE PROTEIN"/>
    <property type="match status" value="1"/>
</dbReference>
<sequence length="283" mass="32681">MANNDMSFCQRAVMEFLVKEEIPAAEIHQRLQCAYGSVCMGVSSVQRWVKRFKDGNTSIKDEPRSGCPRTASTEHNEERVDEIIQDDRHVTVDTIVMKVGFTISSLKRNGRVWNGIICILHQKRRQRQCHQLRRFLLFPDLQCPEIIQDIKQLMSFLVPQIFRCLEIQKGVLGNKKREYLKDKIDEFAMNSKNKNIIDLYRGINDFKRGYQPSSNLVKDENDLLADSHNILNRWKNCFSQFLNVPKDVTPKRDEPSGELCPQNSHRSSGCVGRGTILLEPDIS</sequence>
<comment type="caution">
    <text evidence="3">The sequence shown here is derived from an EMBL/GenBank/DDBJ whole genome shotgun (WGS) entry which is preliminary data.</text>
</comment>
<feature type="region of interest" description="Disordered" evidence="1">
    <location>
        <begin position="250"/>
        <end position="272"/>
    </location>
</feature>
<accession>A0A2J7PHF1</accession>
<dbReference type="InterPro" id="IPR052709">
    <property type="entry name" value="Transposase-MT_Hybrid"/>
</dbReference>
<name>A0A2J7PHF1_9NEOP</name>
<evidence type="ECO:0000313" key="4">
    <source>
        <dbReference type="Proteomes" id="UP000235965"/>
    </source>
</evidence>
<feature type="domain" description="Mos1 transposase HTH" evidence="2">
    <location>
        <begin position="11"/>
        <end position="56"/>
    </location>
</feature>
<evidence type="ECO:0000256" key="1">
    <source>
        <dbReference type="SAM" id="MobiDB-lite"/>
    </source>
</evidence>
<protein>
    <recommendedName>
        <fullName evidence="2">Mos1 transposase HTH domain-containing protein</fullName>
    </recommendedName>
</protein>
<reference evidence="3 4" key="1">
    <citation type="submission" date="2017-12" db="EMBL/GenBank/DDBJ databases">
        <title>Hemimetabolous genomes reveal molecular basis of termite eusociality.</title>
        <authorList>
            <person name="Harrison M.C."/>
            <person name="Jongepier E."/>
            <person name="Robertson H.M."/>
            <person name="Arning N."/>
            <person name="Bitard-Feildel T."/>
            <person name="Chao H."/>
            <person name="Childers C.P."/>
            <person name="Dinh H."/>
            <person name="Doddapaneni H."/>
            <person name="Dugan S."/>
            <person name="Gowin J."/>
            <person name="Greiner C."/>
            <person name="Han Y."/>
            <person name="Hu H."/>
            <person name="Hughes D.S.T."/>
            <person name="Huylmans A.-K."/>
            <person name="Kemena C."/>
            <person name="Kremer L.P.M."/>
            <person name="Lee S.L."/>
            <person name="Lopez-Ezquerra A."/>
            <person name="Mallet L."/>
            <person name="Monroy-Kuhn J.M."/>
            <person name="Moser A."/>
            <person name="Murali S.C."/>
            <person name="Muzny D.M."/>
            <person name="Otani S."/>
            <person name="Piulachs M.-D."/>
            <person name="Poelchau M."/>
            <person name="Qu J."/>
            <person name="Schaub F."/>
            <person name="Wada-Katsumata A."/>
            <person name="Worley K.C."/>
            <person name="Xie Q."/>
            <person name="Ylla G."/>
            <person name="Poulsen M."/>
            <person name="Gibbs R.A."/>
            <person name="Schal C."/>
            <person name="Richards S."/>
            <person name="Belles X."/>
            <person name="Korb J."/>
            <person name="Bornberg-Bauer E."/>
        </authorList>
    </citation>
    <scope>NUCLEOTIDE SEQUENCE [LARGE SCALE GENOMIC DNA]</scope>
    <source>
        <tissue evidence="3">Whole body</tissue>
    </source>
</reference>
<dbReference type="Pfam" id="PF17906">
    <property type="entry name" value="HTH_48"/>
    <property type="match status" value="1"/>
</dbReference>
<evidence type="ECO:0000313" key="3">
    <source>
        <dbReference type="EMBL" id="PNF15765.1"/>
    </source>
</evidence>
<dbReference type="InParanoid" id="A0A2J7PHF1"/>
<dbReference type="Proteomes" id="UP000235965">
    <property type="component" value="Unassembled WGS sequence"/>
</dbReference>
<gene>
    <name evidence="3" type="ORF">B7P43_G11022</name>
</gene>
<proteinExistence type="predicted"/>
<dbReference type="Gene3D" id="1.10.10.1450">
    <property type="match status" value="1"/>
</dbReference>
<dbReference type="PANTHER" id="PTHR46060:SF1">
    <property type="entry name" value="MARINER MOS1 TRANSPOSASE-LIKE PROTEIN"/>
    <property type="match status" value="1"/>
</dbReference>
<dbReference type="STRING" id="105785.A0A2J7PHF1"/>
<dbReference type="AlphaFoldDB" id="A0A2J7PHF1"/>
<dbReference type="EMBL" id="NEVH01025138">
    <property type="protein sequence ID" value="PNF15765.1"/>
    <property type="molecule type" value="Genomic_DNA"/>
</dbReference>
<dbReference type="InterPro" id="IPR041426">
    <property type="entry name" value="Mos1_HTH"/>
</dbReference>
<evidence type="ECO:0000259" key="2">
    <source>
        <dbReference type="Pfam" id="PF17906"/>
    </source>
</evidence>